<dbReference type="GeneID" id="68289925"/>
<accession>A0A9P3CDZ2</accession>
<comment type="caution">
    <text evidence="1">The sequence shown here is derived from an EMBL/GenBank/DDBJ whole genome shotgun (WGS) entry which is preliminary data.</text>
</comment>
<dbReference type="Proteomes" id="UP000825890">
    <property type="component" value="Unassembled WGS sequence"/>
</dbReference>
<dbReference type="AlphaFoldDB" id="A0A9P3CDZ2"/>
<name>A0A9P3CDZ2_9PEZI</name>
<protein>
    <submittedName>
        <fullName evidence="1">Uncharacterized protein</fullName>
    </submittedName>
</protein>
<keyword evidence="2" id="KW-1185">Reference proteome</keyword>
<evidence type="ECO:0000313" key="2">
    <source>
        <dbReference type="Proteomes" id="UP000825890"/>
    </source>
</evidence>
<proteinExistence type="predicted"/>
<dbReference type="RefSeq" id="XP_044655520.1">
    <property type="nucleotide sequence ID" value="XM_044799585.1"/>
</dbReference>
<reference evidence="1 2" key="1">
    <citation type="submission" date="2021-01" db="EMBL/GenBank/DDBJ databases">
        <title>Cercospora kikuchii MAFF 305040 whole genome shotgun sequence.</title>
        <authorList>
            <person name="Kashiwa T."/>
            <person name="Suzuki T."/>
        </authorList>
    </citation>
    <scope>NUCLEOTIDE SEQUENCE [LARGE SCALE GENOMIC DNA]</scope>
    <source>
        <strain evidence="1 2">MAFF 305040</strain>
    </source>
</reference>
<dbReference type="EMBL" id="BOLY01000002">
    <property type="protein sequence ID" value="GIZ41033.1"/>
    <property type="molecule type" value="Genomic_DNA"/>
</dbReference>
<sequence length="197" mass="22213">MSTEDEDPPSYQFPFAVCCATDLSVDLMNHFLDLNKHNNDPSSEPTIAMTFFDQVDNYLSSPSVPPVQKASNPSSPFKGKSAQQCYLLLRQMVQVTGSEFNWEEFVIVDERTLEDNSVQLVSRPNIEEEEEEESNEAISVRVLMHLAQDVLFTCASGKTDVEEVRAMVSAPKEWDVEDWIRDGVLVAWGGKTEEDLN</sequence>
<organism evidence="1 2">
    <name type="scientific">Cercospora kikuchii</name>
    <dbReference type="NCBI Taxonomy" id="84275"/>
    <lineage>
        <taxon>Eukaryota</taxon>
        <taxon>Fungi</taxon>
        <taxon>Dikarya</taxon>
        <taxon>Ascomycota</taxon>
        <taxon>Pezizomycotina</taxon>
        <taxon>Dothideomycetes</taxon>
        <taxon>Dothideomycetidae</taxon>
        <taxon>Mycosphaerellales</taxon>
        <taxon>Mycosphaerellaceae</taxon>
        <taxon>Cercospora</taxon>
    </lineage>
</organism>
<dbReference type="OrthoDB" id="4483229at2759"/>
<evidence type="ECO:0000313" key="1">
    <source>
        <dbReference type="EMBL" id="GIZ41033.1"/>
    </source>
</evidence>
<gene>
    <name evidence="1" type="ORF">CKM354_000435000</name>
</gene>